<dbReference type="AlphaFoldDB" id="A0A4C1YGS6"/>
<accession>A0A4C1YGS6</accession>
<name>A0A4C1YGS6_EUMVA</name>
<dbReference type="Proteomes" id="UP000299102">
    <property type="component" value="Unassembled WGS sequence"/>
</dbReference>
<keyword evidence="2" id="KW-1185">Reference proteome</keyword>
<dbReference type="OrthoDB" id="425681at2759"/>
<organism evidence="1 2">
    <name type="scientific">Eumeta variegata</name>
    <name type="common">Bagworm moth</name>
    <name type="synonym">Eumeta japonica</name>
    <dbReference type="NCBI Taxonomy" id="151549"/>
    <lineage>
        <taxon>Eukaryota</taxon>
        <taxon>Metazoa</taxon>
        <taxon>Ecdysozoa</taxon>
        <taxon>Arthropoda</taxon>
        <taxon>Hexapoda</taxon>
        <taxon>Insecta</taxon>
        <taxon>Pterygota</taxon>
        <taxon>Neoptera</taxon>
        <taxon>Endopterygota</taxon>
        <taxon>Lepidoptera</taxon>
        <taxon>Glossata</taxon>
        <taxon>Ditrysia</taxon>
        <taxon>Tineoidea</taxon>
        <taxon>Psychidae</taxon>
        <taxon>Oiketicinae</taxon>
        <taxon>Eumeta</taxon>
    </lineage>
</organism>
<proteinExistence type="predicted"/>
<evidence type="ECO:0000313" key="1">
    <source>
        <dbReference type="EMBL" id="GBP74194.1"/>
    </source>
</evidence>
<gene>
    <name evidence="1" type="ORF">EVAR_48244_1</name>
</gene>
<evidence type="ECO:0000313" key="2">
    <source>
        <dbReference type="Proteomes" id="UP000299102"/>
    </source>
</evidence>
<reference evidence="1 2" key="1">
    <citation type="journal article" date="2019" name="Commun. Biol.">
        <title>The bagworm genome reveals a unique fibroin gene that provides high tensile strength.</title>
        <authorList>
            <person name="Kono N."/>
            <person name="Nakamura H."/>
            <person name="Ohtoshi R."/>
            <person name="Tomita M."/>
            <person name="Numata K."/>
            <person name="Arakawa K."/>
        </authorList>
    </citation>
    <scope>NUCLEOTIDE SEQUENCE [LARGE SCALE GENOMIC DNA]</scope>
</reference>
<protein>
    <submittedName>
        <fullName evidence="1">Uncharacterized protein</fullName>
    </submittedName>
</protein>
<comment type="caution">
    <text evidence="1">The sequence shown here is derived from an EMBL/GenBank/DDBJ whole genome shotgun (WGS) entry which is preliminary data.</text>
</comment>
<dbReference type="EMBL" id="BGZK01001198">
    <property type="protein sequence ID" value="GBP74194.1"/>
    <property type="molecule type" value="Genomic_DNA"/>
</dbReference>
<sequence length="163" mass="19362">MRKRERLCDPPTPRPPARPLRPLRLMFAYDYCLIFRTGWKNKFEGQRWVACCMLMHVEGKRLRSWCLKEAKIVREEMLRWFNHLENMNNSELTKHINRANVCNGWVCKSHRRKFYGDKSGGIANELVCKVSKISVKQERYAKIVSCGNLWFLLTLLGNRRGFI</sequence>